<sequence>MFHHCKPHRQAKVLPAQVCPAQQSVQEKNCDYIVPVVHPSHTTNVVNHRYNFQHSYPHTESTVNRITNQQSYGPPAQVAGAATGPGFAPQVAGAATGPGYGPRPQVAGYGPGPGYNNAQVAGYGPGSKHSPHVAGMGMNHGKC</sequence>
<accession>A0A3A9KXQ1</accession>
<proteinExistence type="predicted"/>
<keyword evidence="2" id="KW-0167">Capsid protein</keyword>
<comment type="caution">
    <text evidence="2">The sequence shown here is derived from an EMBL/GenBank/DDBJ whole genome shotgun (WGS) entry which is preliminary data.</text>
</comment>
<dbReference type="RefSeq" id="WP_110936155.1">
    <property type="nucleotide sequence ID" value="NZ_KZ614146.1"/>
</dbReference>
<protein>
    <submittedName>
        <fullName evidence="2">Spore coat protein</fullName>
    </submittedName>
</protein>
<evidence type="ECO:0000313" key="2">
    <source>
        <dbReference type="EMBL" id="RKL69206.1"/>
    </source>
</evidence>
<feature type="region of interest" description="Disordered" evidence="1">
    <location>
        <begin position="93"/>
        <end position="143"/>
    </location>
</feature>
<reference evidence="2 3" key="1">
    <citation type="submission" date="2017-10" db="EMBL/GenBank/DDBJ databases">
        <title>Bacillus sp. nov., a halophilic bacterium isolated from a Keqin Lake.</title>
        <authorList>
            <person name="Wang H."/>
        </authorList>
    </citation>
    <scope>NUCLEOTIDE SEQUENCE [LARGE SCALE GENOMIC DNA]</scope>
    <source>
        <strain evidence="2 3">KCTC 13187</strain>
    </source>
</reference>
<keyword evidence="3" id="KW-1185">Reference proteome</keyword>
<dbReference type="OrthoDB" id="2455195at2"/>
<name>A0A3A9KXQ1_9BACI</name>
<organism evidence="2 3">
    <name type="scientific">Salipaludibacillus neizhouensis</name>
    <dbReference type="NCBI Taxonomy" id="885475"/>
    <lineage>
        <taxon>Bacteria</taxon>
        <taxon>Bacillati</taxon>
        <taxon>Bacillota</taxon>
        <taxon>Bacilli</taxon>
        <taxon>Bacillales</taxon>
        <taxon>Bacillaceae</taxon>
    </lineage>
</organism>
<dbReference type="AlphaFoldDB" id="A0A3A9KXQ1"/>
<dbReference type="InterPro" id="IPR020108">
    <property type="entry name" value="Spore_coat_CotD"/>
</dbReference>
<evidence type="ECO:0000313" key="3">
    <source>
        <dbReference type="Proteomes" id="UP000281498"/>
    </source>
</evidence>
<keyword evidence="2" id="KW-0946">Virion</keyword>
<dbReference type="Pfam" id="PF11122">
    <property type="entry name" value="Spore-coat_CotD"/>
    <property type="match status" value="1"/>
</dbReference>
<dbReference type="Proteomes" id="UP000281498">
    <property type="component" value="Unassembled WGS sequence"/>
</dbReference>
<evidence type="ECO:0000256" key="1">
    <source>
        <dbReference type="SAM" id="MobiDB-lite"/>
    </source>
</evidence>
<gene>
    <name evidence="2" type="ORF">CR203_04010</name>
</gene>
<dbReference type="EMBL" id="PDOE01000001">
    <property type="protein sequence ID" value="RKL69206.1"/>
    <property type="molecule type" value="Genomic_DNA"/>
</dbReference>